<dbReference type="eggNOG" id="KOG4029">
    <property type="taxonomic scope" value="Eukaryota"/>
</dbReference>
<name>B3M2Y2_DROAN</name>
<dbReference type="PANTHER" id="PTHR23349">
    <property type="entry name" value="BASIC HELIX-LOOP-HELIX TRANSCRIPTION FACTOR, TWIST"/>
    <property type="match status" value="1"/>
</dbReference>
<dbReference type="Pfam" id="PF00010">
    <property type="entry name" value="HLH"/>
    <property type="match status" value="1"/>
</dbReference>
<dbReference type="OrthoDB" id="6106870at2759"/>
<dbReference type="InParanoid" id="B3M2Y2"/>
<dbReference type="HOGENOM" id="CLU_141831_0_0_1"/>
<dbReference type="InterPro" id="IPR036638">
    <property type="entry name" value="HLH_DNA-bd_sf"/>
</dbReference>
<protein>
    <recommendedName>
        <fullName evidence="2">BHLH domain-containing protein</fullName>
    </recommendedName>
</protein>
<evidence type="ECO:0000259" key="2">
    <source>
        <dbReference type="PROSITE" id="PS50888"/>
    </source>
</evidence>
<dbReference type="PANTHER" id="PTHR23349:SF42">
    <property type="entry name" value="BHLH DOMAIN-CONTAINING PROTEIN"/>
    <property type="match status" value="1"/>
</dbReference>
<dbReference type="InterPro" id="IPR050283">
    <property type="entry name" value="E-box_TF_Regulators"/>
</dbReference>
<dbReference type="SMART" id="SM00353">
    <property type="entry name" value="HLH"/>
    <property type="match status" value="1"/>
</dbReference>
<dbReference type="GO" id="GO:0046983">
    <property type="term" value="F:protein dimerization activity"/>
    <property type="evidence" value="ECO:0007669"/>
    <property type="project" value="InterPro"/>
</dbReference>
<dbReference type="PROSITE" id="PS50888">
    <property type="entry name" value="BHLH"/>
    <property type="match status" value="1"/>
</dbReference>
<dbReference type="GO" id="GO:0000977">
    <property type="term" value="F:RNA polymerase II transcription regulatory region sequence-specific DNA binding"/>
    <property type="evidence" value="ECO:0007669"/>
    <property type="project" value="TreeGrafter"/>
</dbReference>
<dbReference type="STRING" id="7217.B3M2Y2"/>
<dbReference type="AlphaFoldDB" id="B3M2Y2"/>
<reference evidence="3 4" key="1">
    <citation type="journal article" date="2007" name="Nature">
        <title>Evolution of genes and genomes on the Drosophila phylogeny.</title>
        <authorList>
            <consortium name="Drosophila 12 Genomes Consortium"/>
            <person name="Clark A.G."/>
            <person name="Eisen M.B."/>
            <person name="Smith D.R."/>
            <person name="Bergman C.M."/>
            <person name="Oliver B."/>
            <person name="Markow T.A."/>
            <person name="Kaufman T.C."/>
            <person name="Kellis M."/>
            <person name="Gelbart W."/>
            <person name="Iyer V.N."/>
            <person name="Pollard D.A."/>
            <person name="Sackton T.B."/>
            <person name="Larracuente A.M."/>
            <person name="Singh N.D."/>
            <person name="Abad J.P."/>
            <person name="Abt D.N."/>
            <person name="Adryan B."/>
            <person name="Aguade M."/>
            <person name="Akashi H."/>
            <person name="Anderson W.W."/>
            <person name="Aquadro C.F."/>
            <person name="Ardell D.H."/>
            <person name="Arguello R."/>
            <person name="Artieri C.G."/>
            <person name="Barbash D.A."/>
            <person name="Barker D."/>
            <person name="Barsanti P."/>
            <person name="Batterham P."/>
            <person name="Batzoglou S."/>
            <person name="Begun D."/>
            <person name="Bhutkar A."/>
            <person name="Blanco E."/>
            <person name="Bosak S.A."/>
            <person name="Bradley R.K."/>
            <person name="Brand A.D."/>
            <person name="Brent M.R."/>
            <person name="Brooks A.N."/>
            <person name="Brown R.H."/>
            <person name="Butlin R.K."/>
            <person name="Caggese C."/>
            <person name="Calvi B.R."/>
            <person name="Bernardo de Carvalho A."/>
            <person name="Caspi A."/>
            <person name="Castrezana S."/>
            <person name="Celniker S.E."/>
            <person name="Chang J.L."/>
            <person name="Chapple C."/>
            <person name="Chatterji S."/>
            <person name="Chinwalla A."/>
            <person name="Civetta A."/>
            <person name="Clifton S.W."/>
            <person name="Comeron J.M."/>
            <person name="Costello J.C."/>
            <person name="Coyne J.A."/>
            <person name="Daub J."/>
            <person name="David R.G."/>
            <person name="Delcher A.L."/>
            <person name="Delehaunty K."/>
            <person name="Do C.B."/>
            <person name="Ebling H."/>
            <person name="Edwards K."/>
            <person name="Eickbush T."/>
            <person name="Evans J.D."/>
            <person name="Filipski A."/>
            <person name="Findeiss S."/>
            <person name="Freyhult E."/>
            <person name="Fulton L."/>
            <person name="Fulton R."/>
            <person name="Garcia A.C."/>
            <person name="Gardiner A."/>
            <person name="Garfield D.A."/>
            <person name="Garvin B.E."/>
            <person name="Gibson G."/>
            <person name="Gilbert D."/>
            <person name="Gnerre S."/>
            <person name="Godfrey J."/>
            <person name="Good R."/>
            <person name="Gotea V."/>
            <person name="Gravely B."/>
            <person name="Greenberg A.J."/>
            <person name="Griffiths-Jones S."/>
            <person name="Gross S."/>
            <person name="Guigo R."/>
            <person name="Gustafson E.A."/>
            <person name="Haerty W."/>
            <person name="Hahn M.W."/>
            <person name="Halligan D.L."/>
            <person name="Halpern A.L."/>
            <person name="Halter G.M."/>
            <person name="Han M.V."/>
            <person name="Heger A."/>
            <person name="Hillier L."/>
            <person name="Hinrichs A.S."/>
            <person name="Holmes I."/>
            <person name="Hoskins R.A."/>
            <person name="Hubisz M.J."/>
            <person name="Hultmark D."/>
            <person name="Huntley M.A."/>
            <person name="Jaffe D.B."/>
            <person name="Jagadeeshan S."/>
            <person name="Jeck W.R."/>
            <person name="Johnson J."/>
            <person name="Jones C.D."/>
            <person name="Jordan W.C."/>
            <person name="Karpen G.H."/>
            <person name="Kataoka E."/>
            <person name="Keightley P.D."/>
            <person name="Kheradpour P."/>
            <person name="Kirkness E.F."/>
            <person name="Koerich L.B."/>
            <person name="Kristiansen K."/>
            <person name="Kudrna D."/>
            <person name="Kulathinal R.J."/>
            <person name="Kumar S."/>
            <person name="Kwok R."/>
            <person name="Lander E."/>
            <person name="Langley C.H."/>
            <person name="Lapoint R."/>
            <person name="Lazzaro B.P."/>
            <person name="Lee S.J."/>
            <person name="Levesque L."/>
            <person name="Li R."/>
            <person name="Lin C.F."/>
            <person name="Lin M.F."/>
            <person name="Lindblad-Toh K."/>
            <person name="Llopart A."/>
            <person name="Long M."/>
            <person name="Low L."/>
            <person name="Lozovsky E."/>
            <person name="Lu J."/>
            <person name="Luo M."/>
            <person name="Machado C.A."/>
            <person name="Makalowski W."/>
            <person name="Marzo M."/>
            <person name="Matsuda M."/>
            <person name="Matzkin L."/>
            <person name="McAllister B."/>
            <person name="McBride C.S."/>
            <person name="McKernan B."/>
            <person name="McKernan K."/>
            <person name="Mendez-Lago M."/>
            <person name="Minx P."/>
            <person name="Mollenhauer M.U."/>
            <person name="Montooth K."/>
            <person name="Mount S.M."/>
            <person name="Mu X."/>
            <person name="Myers E."/>
            <person name="Negre B."/>
            <person name="Newfeld S."/>
            <person name="Nielsen R."/>
            <person name="Noor M.A."/>
            <person name="O'Grady P."/>
            <person name="Pachter L."/>
            <person name="Papaceit M."/>
            <person name="Parisi M.J."/>
            <person name="Parisi M."/>
            <person name="Parts L."/>
            <person name="Pedersen J.S."/>
            <person name="Pesole G."/>
            <person name="Phillippy A.M."/>
            <person name="Ponting C.P."/>
            <person name="Pop M."/>
            <person name="Porcelli D."/>
            <person name="Powell J.R."/>
            <person name="Prohaska S."/>
            <person name="Pruitt K."/>
            <person name="Puig M."/>
            <person name="Quesneville H."/>
            <person name="Ram K.R."/>
            <person name="Rand D."/>
            <person name="Rasmussen M.D."/>
            <person name="Reed L.K."/>
            <person name="Reenan R."/>
            <person name="Reily A."/>
            <person name="Remington K.A."/>
            <person name="Rieger T.T."/>
            <person name="Ritchie M.G."/>
            <person name="Robin C."/>
            <person name="Rogers Y.H."/>
            <person name="Rohde C."/>
            <person name="Rozas J."/>
            <person name="Rubenfield M.J."/>
            <person name="Ruiz A."/>
            <person name="Russo S."/>
            <person name="Salzberg S.L."/>
            <person name="Sanchez-Gracia A."/>
            <person name="Saranga D.J."/>
            <person name="Sato H."/>
            <person name="Schaeffer S.W."/>
            <person name="Schatz M.C."/>
            <person name="Schlenke T."/>
            <person name="Schwartz R."/>
            <person name="Segarra C."/>
            <person name="Singh R.S."/>
            <person name="Sirot L."/>
            <person name="Sirota M."/>
            <person name="Sisneros N.B."/>
            <person name="Smith C.D."/>
            <person name="Smith T.F."/>
            <person name="Spieth J."/>
            <person name="Stage D.E."/>
            <person name="Stark A."/>
            <person name="Stephan W."/>
            <person name="Strausberg R.L."/>
            <person name="Strempel S."/>
            <person name="Sturgill D."/>
            <person name="Sutton G."/>
            <person name="Sutton G.G."/>
            <person name="Tao W."/>
            <person name="Teichmann S."/>
            <person name="Tobari Y.N."/>
            <person name="Tomimura Y."/>
            <person name="Tsolas J.M."/>
            <person name="Valente V.L."/>
            <person name="Venter E."/>
            <person name="Venter J.C."/>
            <person name="Vicario S."/>
            <person name="Vieira F.G."/>
            <person name="Vilella A.J."/>
            <person name="Villasante A."/>
            <person name="Walenz B."/>
            <person name="Wang J."/>
            <person name="Wasserman M."/>
            <person name="Watts T."/>
            <person name="Wilson D."/>
            <person name="Wilson R.K."/>
            <person name="Wing R.A."/>
            <person name="Wolfner M.F."/>
            <person name="Wong A."/>
            <person name="Wong G.K."/>
            <person name="Wu C.I."/>
            <person name="Wu G."/>
            <person name="Yamamoto D."/>
            <person name="Yang H.P."/>
            <person name="Yang S.P."/>
            <person name="Yorke J.A."/>
            <person name="Yoshida K."/>
            <person name="Zdobnov E."/>
            <person name="Zhang P."/>
            <person name="Zhang Y."/>
            <person name="Zimin A.V."/>
            <person name="Baldwin J."/>
            <person name="Abdouelleil A."/>
            <person name="Abdulkadir J."/>
            <person name="Abebe A."/>
            <person name="Abera B."/>
            <person name="Abreu J."/>
            <person name="Acer S.C."/>
            <person name="Aftuck L."/>
            <person name="Alexander A."/>
            <person name="An P."/>
            <person name="Anderson E."/>
            <person name="Anderson S."/>
            <person name="Arachi H."/>
            <person name="Azer M."/>
            <person name="Bachantsang P."/>
            <person name="Barry A."/>
            <person name="Bayul T."/>
            <person name="Berlin A."/>
            <person name="Bessette D."/>
            <person name="Bloom T."/>
            <person name="Blye J."/>
            <person name="Boguslavskiy L."/>
            <person name="Bonnet C."/>
            <person name="Boukhgalter B."/>
            <person name="Bourzgui I."/>
            <person name="Brown A."/>
            <person name="Cahill P."/>
            <person name="Channer S."/>
            <person name="Cheshatsang Y."/>
            <person name="Chuda L."/>
            <person name="Citroen M."/>
            <person name="Collymore A."/>
            <person name="Cooke P."/>
            <person name="Costello M."/>
            <person name="D'Aco K."/>
            <person name="Daza R."/>
            <person name="De Haan G."/>
            <person name="DeGray S."/>
            <person name="DeMaso C."/>
            <person name="Dhargay N."/>
            <person name="Dooley K."/>
            <person name="Dooley E."/>
            <person name="Doricent M."/>
            <person name="Dorje P."/>
            <person name="Dorjee K."/>
            <person name="Dupes A."/>
            <person name="Elong R."/>
            <person name="Falk J."/>
            <person name="Farina A."/>
            <person name="Faro S."/>
            <person name="Ferguson D."/>
            <person name="Fisher S."/>
            <person name="Foley C.D."/>
            <person name="Franke A."/>
            <person name="Friedrich D."/>
            <person name="Gadbois L."/>
            <person name="Gearin G."/>
            <person name="Gearin C.R."/>
            <person name="Giannoukos G."/>
            <person name="Goode T."/>
            <person name="Graham J."/>
            <person name="Grandbois E."/>
            <person name="Grewal S."/>
            <person name="Gyaltsen K."/>
            <person name="Hafez N."/>
            <person name="Hagos B."/>
            <person name="Hall J."/>
            <person name="Henson C."/>
            <person name="Hollinger A."/>
            <person name="Honan T."/>
            <person name="Huard M.D."/>
            <person name="Hughes L."/>
            <person name="Hurhula B."/>
            <person name="Husby M.E."/>
            <person name="Kamat A."/>
            <person name="Kanga B."/>
            <person name="Kashin S."/>
            <person name="Khazanovich D."/>
            <person name="Kisner P."/>
            <person name="Lance K."/>
            <person name="Lara M."/>
            <person name="Lee W."/>
            <person name="Lennon N."/>
            <person name="Letendre F."/>
            <person name="LeVine R."/>
            <person name="Lipovsky A."/>
            <person name="Liu X."/>
            <person name="Liu J."/>
            <person name="Liu S."/>
            <person name="Lokyitsang T."/>
            <person name="Lokyitsang Y."/>
            <person name="Lubonja R."/>
            <person name="Lui A."/>
            <person name="MacDonald P."/>
            <person name="Magnisalis V."/>
            <person name="Maru K."/>
            <person name="Matthews C."/>
            <person name="McCusker W."/>
            <person name="McDonough S."/>
            <person name="Mehta T."/>
            <person name="Meldrim J."/>
            <person name="Meneus L."/>
            <person name="Mihai O."/>
            <person name="Mihalev A."/>
            <person name="Mihova T."/>
            <person name="Mittelman R."/>
            <person name="Mlenga V."/>
            <person name="Montmayeur A."/>
            <person name="Mulrain L."/>
            <person name="Navidi A."/>
            <person name="Naylor J."/>
            <person name="Negash T."/>
            <person name="Nguyen T."/>
            <person name="Nguyen N."/>
            <person name="Nicol R."/>
            <person name="Norbu C."/>
            <person name="Norbu N."/>
            <person name="Novod N."/>
            <person name="O'Neill B."/>
            <person name="Osman S."/>
            <person name="Markiewicz E."/>
            <person name="Oyono O.L."/>
            <person name="Patti C."/>
            <person name="Phunkhang P."/>
            <person name="Pierre F."/>
            <person name="Priest M."/>
            <person name="Raghuraman S."/>
            <person name="Rege F."/>
            <person name="Reyes R."/>
            <person name="Rise C."/>
            <person name="Rogov P."/>
            <person name="Ross K."/>
            <person name="Ryan E."/>
            <person name="Settipalli S."/>
            <person name="Shea T."/>
            <person name="Sherpa N."/>
            <person name="Shi L."/>
            <person name="Shih D."/>
            <person name="Sparrow T."/>
            <person name="Spaulding J."/>
            <person name="Stalker J."/>
            <person name="Stange-Thomann N."/>
            <person name="Stavropoulos S."/>
            <person name="Stone C."/>
            <person name="Strader C."/>
            <person name="Tesfaye S."/>
            <person name="Thomson T."/>
            <person name="Thoulutsang Y."/>
            <person name="Thoulutsang D."/>
            <person name="Topham K."/>
            <person name="Topping I."/>
            <person name="Tsamla T."/>
            <person name="Vassiliev H."/>
            <person name="Vo A."/>
            <person name="Wangchuk T."/>
            <person name="Wangdi T."/>
            <person name="Weiand M."/>
            <person name="Wilkinson J."/>
            <person name="Wilson A."/>
            <person name="Yadav S."/>
            <person name="Young G."/>
            <person name="Yu Q."/>
            <person name="Zembek L."/>
            <person name="Zhong D."/>
            <person name="Zimmer A."/>
            <person name="Zwirko Z."/>
            <person name="Jaffe D.B."/>
            <person name="Alvarez P."/>
            <person name="Brockman W."/>
            <person name="Butler J."/>
            <person name="Chin C."/>
            <person name="Gnerre S."/>
            <person name="Grabherr M."/>
            <person name="Kleber M."/>
            <person name="Mauceli E."/>
            <person name="MacCallum I."/>
        </authorList>
    </citation>
    <scope>NUCLEOTIDE SEQUENCE [LARGE SCALE GENOMIC DNA]</scope>
    <source>
        <strain evidence="4">Tucson 14024-0371.13</strain>
    </source>
</reference>
<evidence type="ECO:0000313" key="4">
    <source>
        <dbReference type="Proteomes" id="UP000007801"/>
    </source>
</evidence>
<proteinExistence type="predicted"/>
<dbReference type="GeneID" id="6499285"/>
<dbReference type="GO" id="GO:0032502">
    <property type="term" value="P:developmental process"/>
    <property type="evidence" value="ECO:0007669"/>
    <property type="project" value="TreeGrafter"/>
</dbReference>
<dbReference type="SUPFAM" id="SSF47459">
    <property type="entry name" value="HLH, helix-loop-helix DNA-binding domain"/>
    <property type="match status" value="1"/>
</dbReference>
<dbReference type="Gene3D" id="4.10.280.10">
    <property type="entry name" value="Helix-loop-helix DNA-binding domain"/>
    <property type="match status" value="1"/>
</dbReference>
<organism evidence="3 4">
    <name type="scientific">Drosophila ananassae</name>
    <name type="common">Fruit fly</name>
    <dbReference type="NCBI Taxonomy" id="7217"/>
    <lineage>
        <taxon>Eukaryota</taxon>
        <taxon>Metazoa</taxon>
        <taxon>Ecdysozoa</taxon>
        <taxon>Arthropoda</taxon>
        <taxon>Hexapoda</taxon>
        <taxon>Insecta</taxon>
        <taxon>Pterygota</taxon>
        <taxon>Neoptera</taxon>
        <taxon>Endopterygota</taxon>
        <taxon>Diptera</taxon>
        <taxon>Brachycera</taxon>
        <taxon>Muscomorpha</taxon>
        <taxon>Ephydroidea</taxon>
        <taxon>Drosophilidae</taxon>
        <taxon>Drosophila</taxon>
        <taxon>Sophophora</taxon>
    </lineage>
</organism>
<sequence>MFWDGGWNWDWTRPPSQSPRAHSLADRRSIRMAASSISLHFPAGIAHENSSSSGCGSGTAPDSEDSQTEAGLMSFTGQDIKSHNSQRGRPPRQKINARERYRTLSVNAAYEALRGLIPTDPLNRKLSKIEIIRLASSYITHLTSTLHTGTDCQPCLMHKYEGEGLVKRISICTFCFTAK</sequence>
<dbReference type="GO" id="GO:0000981">
    <property type="term" value="F:DNA-binding transcription factor activity, RNA polymerase II-specific"/>
    <property type="evidence" value="ECO:0007669"/>
    <property type="project" value="TreeGrafter"/>
</dbReference>
<accession>B3M2Y2</accession>
<evidence type="ECO:0000313" key="3">
    <source>
        <dbReference type="EMBL" id="EDV43512.2"/>
    </source>
</evidence>
<dbReference type="FunCoup" id="B3M2Y2">
    <property type="interactions" value="36"/>
</dbReference>
<feature type="domain" description="BHLH" evidence="2">
    <location>
        <begin position="90"/>
        <end position="142"/>
    </location>
</feature>
<dbReference type="EMBL" id="CH902617">
    <property type="protein sequence ID" value="EDV43512.2"/>
    <property type="molecule type" value="Genomic_DNA"/>
</dbReference>
<feature type="region of interest" description="Disordered" evidence="1">
    <location>
        <begin position="48"/>
        <end position="97"/>
    </location>
</feature>
<dbReference type="InterPro" id="IPR011598">
    <property type="entry name" value="bHLH_dom"/>
</dbReference>
<keyword evidence="4" id="KW-1185">Reference proteome</keyword>
<gene>
    <name evidence="3" type="primary">Dana\GF16489</name>
    <name evidence="3" type="synonym">dana_GLEANR_17758</name>
    <name evidence="3" type="ORF">GF16489</name>
</gene>
<dbReference type="Proteomes" id="UP000007801">
    <property type="component" value="Unassembled WGS sequence"/>
</dbReference>
<dbReference type="KEGG" id="dan:6499285"/>
<evidence type="ECO:0000256" key="1">
    <source>
        <dbReference type="SAM" id="MobiDB-lite"/>
    </source>
</evidence>